<feature type="compositionally biased region" description="Basic and acidic residues" evidence="1">
    <location>
        <begin position="825"/>
        <end position="850"/>
    </location>
</feature>
<dbReference type="EMBL" id="CP036526">
    <property type="protein sequence ID" value="QDT12230.1"/>
    <property type="molecule type" value="Genomic_DNA"/>
</dbReference>
<dbReference type="AlphaFoldDB" id="A0A517NYM5"/>
<evidence type="ECO:0000313" key="4">
    <source>
        <dbReference type="Proteomes" id="UP000319817"/>
    </source>
</evidence>
<gene>
    <name evidence="3" type="ORF">K239x_42390</name>
</gene>
<feature type="region of interest" description="Disordered" evidence="1">
    <location>
        <begin position="816"/>
        <end position="850"/>
    </location>
</feature>
<protein>
    <recommendedName>
        <fullName evidence="5">Secreted protein</fullName>
    </recommendedName>
</protein>
<keyword evidence="2" id="KW-0732">Signal</keyword>
<dbReference type="Proteomes" id="UP000319817">
    <property type="component" value="Chromosome"/>
</dbReference>
<evidence type="ECO:0000313" key="3">
    <source>
        <dbReference type="EMBL" id="QDT12230.1"/>
    </source>
</evidence>
<name>A0A517NYM5_9BACT</name>
<proteinExistence type="predicted"/>
<dbReference type="Gene3D" id="3.40.390.10">
    <property type="entry name" value="Collagenase (Catalytic Domain)"/>
    <property type="match status" value="1"/>
</dbReference>
<evidence type="ECO:0008006" key="5">
    <source>
        <dbReference type="Google" id="ProtNLM"/>
    </source>
</evidence>
<feature type="chain" id="PRO_5022126568" description="Secreted protein" evidence="2">
    <location>
        <begin position="25"/>
        <end position="850"/>
    </location>
</feature>
<accession>A0A517NYM5</accession>
<dbReference type="SUPFAM" id="SSF55486">
    <property type="entry name" value="Metalloproteases ('zincins'), catalytic domain"/>
    <property type="match status" value="1"/>
</dbReference>
<sequence precursor="true">MLNRSFHLFCAGILFLLSTHHAMADELETGGPETGGPVSDGPVEQSVAAGNVVEPSEMAGYLLVPNDKMPKEYDAGFSMYVAAWPLLSEYPGRRFQTGLFGTWMHAQYDTPRSKEDKLYSDIEGGLGWWRDTRFATETPKFIMGGVARSFSAWANGPGAGKGRNWDKPQGKYGVAQLSPWLLWPPDGVNLKQGTSGELFGYGYLPLPLTEPKATTAGQDVPTGNQSWTLFLNSGNFKGPAAFFTPYFWTRPSLKDPGVAELFLDTRPSNPNRALQMETQYVPSVQATDSAGVTYARVAPTSFPRKDDGNSAVVHRVTSYKKQALWDRVESWFAGGEVVSGKIDSSQAVVHQFPGRGGATWKIYPPGTKRDDKIPLDWTSFATPIAIDSHTFGFSWNDELVKHDADAKLVTLPEYFRLSTGKKGKPQWVVVDAKDIPAETGLLEHRFSAPEHTPTEPYVTPDEPESCWKTPGPVAGPFYAYPGDGSKVTYFWYRFADQPALLNADLTDAEREALQMRVQKLHASWTKERDYLPAPKIGQLADIDAALIVAPPKGLEAGYVPIVTRQELAVDGQYSVAEPPAELKLDPFYTKYVDASGYPIVGSARVNDYALKEAAHLVDMMLASRPDVRRAMVDSGSRLIVMAHDEFTTDIPEHSHLKPKDYWDARARGLGGSRDEPVCSCGEENLLAFSGDPYSTENILIHEFAHNIHLRGMVNLDPTFDDRLRASYDRAMANGLWKTKYASTNHSEYFAEGVQSWFDNNRQPDHDHNHVDTRVELKEYDPGLAAICEEVFGTTELVYTKPGQRLTGHLAGYDPTKSPAFSWPKRLKESQQKIRDTAKDRGANRKVEYKN</sequence>
<evidence type="ECO:0000256" key="1">
    <source>
        <dbReference type="SAM" id="MobiDB-lite"/>
    </source>
</evidence>
<dbReference type="GO" id="GO:0008237">
    <property type="term" value="F:metallopeptidase activity"/>
    <property type="evidence" value="ECO:0007669"/>
    <property type="project" value="InterPro"/>
</dbReference>
<dbReference type="InterPro" id="IPR024079">
    <property type="entry name" value="MetalloPept_cat_dom_sf"/>
</dbReference>
<feature type="signal peptide" evidence="2">
    <location>
        <begin position="1"/>
        <end position="24"/>
    </location>
</feature>
<reference evidence="3 4" key="1">
    <citation type="submission" date="2019-02" db="EMBL/GenBank/DDBJ databases">
        <title>Deep-cultivation of Planctomycetes and their phenomic and genomic characterization uncovers novel biology.</title>
        <authorList>
            <person name="Wiegand S."/>
            <person name="Jogler M."/>
            <person name="Boedeker C."/>
            <person name="Pinto D."/>
            <person name="Vollmers J."/>
            <person name="Rivas-Marin E."/>
            <person name="Kohn T."/>
            <person name="Peeters S.H."/>
            <person name="Heuer A."/>
            <person name="Rast P."/>
            <person name="Oberbeckmann S."/>
            <person name="Bunk B."/>
            <person name="Jeske O."/>
            <person name="Meyerdierks A."/>
            <person name="Storesund J.E."/>
            <person name="Kallscheuer N."/>
            <person name="Luecker S."/>
            <person name="Lage O.M."/>
            <person name="Pohl T."/>
            <person name="Merkel B.J."/>
            <person name="Hornburger P."/>
            <person name="Mueller R.-W."/>
            <person name="Bruemmer F."/>
            <person name="Labrenz M."/>
            <person name="Spormann A.M."/>
            <person name="Op den Camp H."/>
            <person name="Overmann J."/>
            <person name="Amann R."/>
            <person name="Jetten M.S.M."/>
            <person name="Mascher T."/>
            <person name="Medema M.H."/>
            <person name="Devos D.P."/>
            <person name="Kaster A.-K."/>
            <person name="Ovreas L."/>
            <person name="Rohde M."/>
            <person name="Galperin M.Y."/>
            <person name="Jogler C."/>
        </authorList>
    </citation>
    <scope>NUCLEOTIDE SEQUENCE [LARGE SCALE GENOMIC DNA]</scope>
    <source>
        <strain evidence="3 4">K23_9</strain>
    </source>
</reference>
<dbReference type="RefSeq" id="WP_419189195.1">
    <property type="nucleotide sequence ID" value="NZ_CP036526.1"/>
</dbReference>
<evidence type="ECO:0000256" key="2">
    <source>
        <dbReference type="SAM" id="SignalP"/>
    </source>
</evidence>
<keyword evidence="4" id="KW-1185">Reference proteome</keyword>
<organism evidence="3 4">
    <name type="scientific">Stieleria marina</name>
    <dbReference type="NCBI Taxonomy" id="1930275"/>
    <lineage>
        <taxon>Bacteria</taxon>
        <taxon>Pseudomonadati</taxon>
        <taxon>Planctomycetota</taxon>
        <taxon>Planctomycetia</taxon>
        <taxon>Pirellulales</taxon>
        <taxon>Pirellulaceae</taxon>
        <taxon>Stieleria</taxon>
    </lineage>
</organism>